<keyword evidence="1" id="KW-1133">Transmembrane helix</keyword>
<feature type="transmembrane region" description="Helical" evidence="1">
    <location>
        <begin position="38"/>
        <end position="56"/>
    </location>
</feature>
<feature type="transmembrane region" description="Helical" evidence="1">
    <location>
        <begin position="149"/>
        <end position="165"/>
    </location>
</feature>
<proteinExistence type="predicted"/>
<evidence type="ECO:0000313" key="2">
    <source>
        <dbReference type="EMBL" id="MBI6120071.1"/>
    </source>
</evidence>
<keyword evidence="1" id="KW-0812">Transmembrane</keyword>
<evidence type="ECO:0008006" key="4">
    <source>
        <dbReference type="Google" id="ProtNLM"/>
    </source>
</evidence>
<dbReference type="Proteomes" id="UP000635665">
    <property type="component" value="Unassembled WGS sequence"/>
</dbReference>
<feature type="transmembrane region" description="Helical" evidence="1">
    <location>
        <begin position="12"/>
        <end position="32"/>
    </location>
</feature>
<feature type="transmembrane region" description="Helical" evidence="1">
    <location>
        <begin position="210"/>
        <end position="227"/>
    </location>
</feature>
<evidence type="ECO:0000313" key="3">
    <source>
        <dbReference type="Proteomes" id="UP000635665"/>
    </source>
</evidence>
<keyword evidence="1" id="KW-0472">Membrane</keyword>
<feature type="transmembrane region" description="Helical" evidence="1">
    <location>
        <begin position="86"/>
        <end position="104"/>
    </location>
</feature>
<organism evidence="2 3">
    <name type="scientific">Salegentibacter maritimus</name>
    <dbReference type="NCBI Taxonomy" id="2794347"/>
    <lineage>
        <taxon>Bacteria</taxon>
        <taxon>Pseudomonadati</taxon>
        <taxon>Bacteroidota</taxon>
        <taxon>Flavobacteriia</taxon>
        <taxon>Flavobacteriales</taxon>
        <taxon>Flavobacteriaceae</taxon>
        <taxon>Salegentibacter</taxon>
    </lineage>
</organism>
<feature type="transmembrane region" description="Helical" evidence="1">
    <location>
        <begin position="111"/>
        <end position="129"/>
    </location>
</feature>
<evidence type="ECO:0000256" key="1">
    <source>
        <dbReference type="SAM" id="Phobius"/>
    </source>
</evidence>
<reference evidence="2 3" key="1">
    <citation type="submission" date="2020-12" db="EMBL/GenBank/DDBJ databases">
        <title>Salegentibacter orientalis sp. nov., isolated from costal sediment.</title>
        <authorList>
            <person name="Lian F.-B."/>
        </authorList>
    </citation>
    <scope>NUCLEOTIDE SEQUENCE [LARGE SCALE GENOMIC DNA]</scope>
    <source>
        <strain evidence="2 3">F60176</strain>
    </source>
</reference>
<sequence>MSNTQNLYSPKFIIASTLFWVIINLVSICFLAEEDSRWFRVANSLYFLIWSCSLGVLKPKINYVLIAYLICDIALVYYEIAVFNFITFLARSLIFFLLIFIVFPKIRSVKFNFFELILGIVVIAINIYLSFELLGMVPEAYLYNSFSPAYLMLTALTILLIGLAFTYNNRFSSRRSFYFLLGTLFLALSDVNFFIAFYLEVPSFYYPDRFFHILALGLILLFGITPLEGSAYNNIEQQDLKL</sequence>
<name>A0ABS0TIJ3_9FLAO</name>
<protein>
    <recommendedName>
        <fullName evidence="4">YhhN-like protein</fullName>
    </recommendedName>
</protein>
<gene>
    <name evidence="2" type="ORF">I6U50_08555</name>
</gene>
<dbReference type="EMBL" id="JAEHNY010000006">
    <property type="protein sequence ID" value="MBI6120071.1"/>
    <property type="molecule type" value="Genomic_DNA"/>
</dbReference>
<keyword evidence="3" id="KW-1185">Reference proteome</keyword>
<accession>A0ABS0TIJ3</accession>
<comment type="caution">
    <text evidence="2">The sequence shown here is derived from an EMBL/GenBank/DDBJ whole genome shotgun (WGS) entry which is preliminary data.</text>
</comment>
<dbReference type="RefSeq" id="WP_198638526.1">
    <property type="nucleotide sequence ID" value="NZ_JAEHNY010000006.1"/>
</dbReference>
<feature type="transmembrane region" description="Helical" evidence="1">
    <location>
        <begin position="177"/>
        <end position="198"/>
    </location>
</feature>